<proteinExistence type="predicted"/>
<feature type="domain" description="AMP-dependent synthetase/ligase" evidence="1">
    <location>
        <begin position="107"/>
        <end position="182"/>
    </location>
</feature>
<dbReference type="InterPro" id="IPR003673">
    <property type="entry name" value="CoA-Trfase_fam_III"/>
</dbReference>
<dbReference type="InterPro" id="IPR042099">
    <property type="entry name" value="ANL_N_sf"/>
</dbReference>
<dbReference type="InterPro" id="IPR023606">
    <property type="entry name" value="CoA-Trfase_III_dom_1_sf"/>
</dbReference>
<dbReference type="Pfam" id="PF02515">
    <property type="entry name" value="CoA_transf_3"/>
    <property type="match status" value="1"/>
</dbReference>
<dbReference type="EMBL" id="CABVHW010000048">
    <property type="protein sequence ID" value="VVO43905.1"/>
    <property type="molecule type" value="Genomic_DNA"/>
</dbReference>
<gene>
    <name evidence="3" type="primary">menE_3</name>
    <name evidence="3" type="ORF">PS710_06304</name>
</gene>
<dbReference type="Gene3D" id="3.40.50.10540">
    <property type="entry name" value="Crotonobetainyl-coa:carnitine coa-transferase, domain 1"/>
    <property type="match status" value="1"/>
</dbReference>
<dbReference type="PANTHER" id="PTHR48228">
    <property type="entry name" value="SUCCINYL-COA--D-CITRAMALATE COA-TRANSFERASE"/>
    <property type="match status" value="1"/>
</dbReference>
<dbReference type="GO" id="GO:0008756">
    <property type="term" value="F:o-succinylbenzoate-CoA ligase activity"/>
    <property type="evidence" value="ECO:0007669"/>
    <property type="project" value="UniProtKB-EC"/>
</dbReference>
<dbReference type="AlphaFoldDB" id="A0A5E7FXC5"/>
<dbReference type="InterPro" id="IPR025110">
    <property type="entry name" value="AMP-bd_C"/>
</dbReference>
<dbReference type="InterPro" id="IPR045851">
    <property type="entry name" value="AMP-bd_C_sf"/>
</dbReference>
<dbReference type="Pfam" id="PF00501">
    <property type="entry name" value="AMP-binding"/>
    <property type="match status" value="1"/>
</dbReference>
<dbReference type="SUPFAM" id="SSF89796">
    <property type="entry name" value="CoA-transferase family III (CaiB/BaiF)"/>
    <property type="match status" value="1"/>
</dbReference>
<dbReference type="InterPro" id="IPR050509">
    <property type="entry name" value="CoA-transferase_III"/>
</dbReference>
<protein>
    <submittedName>
        <fullName evidence="3">2-succinylbenzoate--CoA ligase</fullName>
        <ecNumber evidence="3">6.2.1.26</ecNumber>
    </submittedName>
</protein>
<evidence type="ECO:0000259" key="1">
    <source>
        <dbReference type="Pfam" id="PF00501"/>
    </source>
</evidence>
<dbReference type="InterPro" id="IPR000873">
    <property type="entry name" value="AMP-dep_synth/lig_dom"/>
</dbReference>
<dbReference type="RefSeq" id="WP_412072270.1">
    <property type="nucleotide sequence ID" value="NZ_CABVHW010000048.1"/>
</dbReference>
<name>A0A5E7FXC5_PSEFL</name>
<dbReference type="Proteomes" id="UP000381093">
    <property type="component" value="Unassembled WGS sequence"/>
</dbReference>
<feature type="domain" description="AMP-binding enzyme C-terminal" evidence="2">
    <location>
        <begin position="232"/>
        <end position="298"/>
    </location>
</feature>
<dbReference type="SUPFAM" id="SSF56801">
    <property type="entry name" value="Acetyl-CoA synthetase-like"/>
    <property type="match status" value="1"/>
</dbReference>
<dbReference type="PANTHER" id="PTHR48228:SF5">
    <property type="entry name" value="ALPHA-METHYLACYL-COA RACEMASE"/>
    <property type="match status" value="1"/>
</dbReference>
<dbReference type="InterPro" id="IPR044855">
    <property type="entry name" value="CoA-Trfase_III_dom3_sf"/>
</dbReference>
<keyword evidence="3" id="KW-0436">Ligase</keyword>
<dbReference type="Pfam" id="PF13193">
    <property type="entry name" value="AMP-binding_C"/>
    <property type="match status" value="1"/>
</dbReference>
<reference evidence="3 4" key="1">
    <citation type="submission" date="2019-09" db="EMBL/GenBank/DDBJ databases">
        <authorList>
            <person name="Chandra G."/>
            <person name="Truman W A."/>
        </authorList>
    </citation>
    <scope>NUCLEOTIDE SEQUENCE [LARGE SCALE GENOMIC DNA]</scope>
    <source>
        <strain evidence="3">PS710</strain>
    </source>
</reference>
<dbReference type="Gene3D" id="3.40.50.12780">
    <property type="entry name" value="N-terminal domain of ligase-like"/>
    <property type="match status" value="1"/>
</dbReference>
<evidence type="ECO:0000259" key="2">
    <source>
        <dbReference type="Pfam" id="PF13193"/>
    </source>
</evidence>
<evidence type="ECO:0000313" key="4">
    <source>
        <dbReference type="Proteomes" id="UP000381093"/>
    </source>
</evidence>
<dbReference type="Gene3D" id="3.30.300.30">
    <property type="match status" value="1"/>
</dbReference>
<dbReference type="EC" id="6.2.1.26" evidence="3"/>
<accession>A0A5E7FXC5</accession>
<dbReference type="Gene3D" id="3.30.1540.10">
    <property type="entry name" value="formyl-coa transferase, domain 3"/>
    <property type="match status" value="1"/>
</dbReference>
<evidence type="ECO:0000313" key="3">
    <source>
        <dbReference type="EMBL" id="VVO43905.1"/>
    </source>
</evidence>
<organism evidence="3 4">
    <name type="scientific">Pseudomonas fluorescens</name>
    <dbReference type="NCBI Taxonomy" id="294"/>
    <lineage>
        <taxon>Bacteria</taxon>
        <taxon>Pseudomonadati</taxon>
        <taxon>Pseudomonadota</taxon>
        <taxon>Gammaproteobacteria</taxon>
        <taxon>Pseudomonadales</taxon>
        <taxon>Pseudomonadaceae</taxon>
        <taxon>Pseudomonas</taxon>
    </lineage>
</organism>
<sequence>MLIVDDHHKDLAQSFLEQAKTLRVLIYAGDGPTPPGMLNYETLIASSQAIEDARRGGDALLGIFYTGGHHGLSQGRDAQPHQRQLLGDELGEHGQVLRRCALPALDADFTQGYGMTELAPVATTLGPEYHTPEYQANGKMYSAGLPGICLEVRVVDALDNEVPRGTVGEIIVRGPNVMLGYWKKPEATAEALRGGWMHTRDGGYMDADGFIYVCDRLKDMVVSGGENIYSAEVETAIASHPAVAQSAVIGIPCKKWGETVHAVIILKPGVTISSEEVIAHCRERIAGYKVPRSIEFRDSEVSSMPSALRLRGLLQALLRGHRLVVRQFHRQVDTGDFTEREVVVDLQLAQGKPRPVPVHNGANRGKRSVVADLKTAEGREVVLKLIESADVLIEGMRPGVMERLGLRPEQCRVRNPRLVYGRMTGWGQHGPMANAAGHDNNYIALSGALYHSGTAGEAPSSPITLIGDIGGGALYLAIGVLAGVLKARQTGQGSVVDAAIVDGSAHMMQLMMSLANKGLLNEQRGKSVHDGSHFYATYRCADDRYVALGSMEPQFYSLLLNTLGLQDDPRFARQWDASAWPVMREALAELFASQPRQHWCDLLEGSDACFAPVLSPREAAQHPHMVERNVYFERDGLLQAHPAPRFDGQVVTPGPIPTRGAHTEQVLSALDAQDLAGVWGR</sequence>